<accession>A0A1I3C4P3</accession>
<dbReference type="OrthoDB" id="3651437at2"/>
<evidence type="ECO:0000313" key="2">
    <source>
        <dbReference type="EMBL" id="SFH69568.1"/>
    </source>
</evidence>
<evidence type="ECO:0000256" key="1">
    <source>
        <dbReference type="ARBA" id="ARBA00023002"/>
    </source>
</evidence>
<dbReference type="RefSeq" id="WP_093370474.1">
    <property type="nucleotide sequence ID" value="NZ_FOQA01000002.1"/>
</dbReference>
<gene>
    <name evidence="2" type="ORF">SAMN05192551_102216</name>
</gene>
<proteinExistence type="predicted"/>
<dbReference type="GO" id="GO:0050002">
    <property type="term" value="F:D-proline reductase activity"/>
    <property type="evidence" value="ECO:0007669"/>
    <property type="project" value="InterPro"/>
</dbReference>
<sequence>MAISAEAAKKNMNKVAVVCCRTEAGTVLEASNLEDPAIFPDLEDSGLLTVPENCLKIGEVLGAKVTKTVDSLTPLTPDVVEGIQAIESEEKEEKEAATQEVAPQPVAAPVSEAVQQPVVQNAGGVVKIHIGEGKNIDLEFPIGLTGGVASSAPVAAGNAPVAAAPAAGQTAAESVSVPAEAKKMRSLVKRHFKIDKVEMADETKIEGTTLYLRNNICDDAVKVSDLVTSIKVDIIPEENYNQYSETIMDVQPIATKEPDCKLGVGATRVLDGVVMVVTGTDEKGVQIGEFGSSEGELEKNIMWGRPGAPDKGDILIKTEVVIKEKMNMERPGPLAAHKATDFITQEIREAMKKLDENLVVEEEELVQYRRPGKKKVLIIKEVMGQGAMHDNLILPVEPVGIVGGKPNVDLGNVPVVLSPLEVLDGGIHALTCIGPASKENSRHYWREPLVEHVMKDEELDLAGVVFVGSPQANSEKFYVSDRLGFLVEALDLDGAFITTEGFGNNHIDFASHHEQVGQRDVTVVGMSFCAQQGALVVGNEYMKYMVDHNKSDQGIENEILANNTLCEEDAIRATLMLKAAMAGEEIKEPERKFNPVVKENNIDMIEQQIGIEMDLVPNEQILPKSKKRLEIYEPEA</sequence>
<dbReference type="EMBL" id="FOQA01000002">
    <property type="protein sequence ID" value="SFH69568.1"/>
    <property type="molecule type" value="Genomic_DNA"/>
</dbReference>
<dbReference type="NCBIfam" id="TIGR04480">
    <property type="entry name" value="D_pro_red_PrdA"/>
    <property type="match status" value="1"/>
</dbReference>
<keyword evidence="1" id="KW-0560">Oxidoreductase</keyword>
<evidence type="ECO:0000313" key="3">
    <source>
        <dbReference type="Proteomes" id="UP000199287"/>
    </source>
</evidence>
<protein>
    <submittedName>
        <fullName evidence="2">D-proline reductase (Dithiol) PrdA</fullName>
    </submittedName>
</protein>
<dbReference type="AlphaFoldDB" id="A0A1I3C4P3"/>
<dbReference type="Pfam" id="PF09338">
    <property type="entry name" value="Gly_reductase"/>
    <property type="match status" value="1"/>
</dbReference>
<dbReference type="InterPro" id="IPR031002">
    <property type="entry name" value="D_pro_red_PrdA"/>
</dbReference>
<reference evidence="3" key="1">
    <citation type="submission" date="2016-10" db="EMBL/GenBank/DDBJ databases">
        <authorList>
            <person name="Varghese N."/>
            <person name="Submissions S."/>
        </authorList>
    </citation>
    <scope>NUCLEOTIDE SEQUENCE [LARGE SCALE GENOMIC DNA]</scope>
    <source>
        <strain evidence="3">Z-7934</strain>
    </source>
</reference>
<dbReference type="InterPro" id="IPR015417">
    <property type="entry name" value="Gly_reductase_pB_sua/b"/>
</dbReference>
<name>A0A1I3C4P3_9FIRM</name>
<dbReference type="Proteomes" id="UP000199287">
    <property type="component" value="Unassembled WGS sequence"/>
</dbReference>
<keyword evidence="3" id="KW-1185">Reference proteome</keyword>
<organism evidence="2 3">
    <name type="scientific">Tindallia magadiensis</name>
    <dbReference type="NCBI Taxonomy" id="69895"/>
    <lineage>
        <taxon>Bacteria</taxon>
        <taxon>Bacillati</taxon>
        <taxon>Bacillota</taxon>
        <taxon>Clostridia</taxon>
        <taxon>Peptostreptococcales</taxon>
        <taxon>Tindalliaceae</taxon>
        <taxon>Tindallia</taxon>
    </lineage>
</organism>
<dbReference type="STRING" id="69895.SAMN05192551_102216"/>